<accession>A0ABY5JHR4</accession>
<sequence>MLESKKENYCGCNVTMYRIGDHLWISNVMTNEQHLVNQFDYNKMMWVQTTYTTDEIEELFNISSHVLK</sequence>
<evidence type="ECO:0000313" key="1">
    <source>
        <dbReference type="EMBL" id="UUF06120.1"/>
    </source>
</evidence>
<protein>
    <submittedName>
        <fullName evidence="1">Uncharacterized protein</fullName>
    </submittedName>
</protein>
<dbReference type="EMBL" id="CP071249">
    <property type="protein sequence ID" value="UUF06120.1"/>
    <property type="molecule type" value="Genomic_DNA"/>
</dbReference>
<evidence type="ECO:0000313" key="2">
    <source>
        <dbReference type="Proteomes" id="UP001058016"/>
    </source>
</evidence>
<dbReference type="RefSeq" id="WP_212725516.1">
    <property type="nucleotide sequence ID" value="NZ_CP071249.1"/>
</dbReference>
<gene>
    <name evidence="1" type="ORF">J0J69_00575</name>
</gene>
<organism evidence="1 2">
    <name type="scientific">Turicibacter bilis</name>
    <dbReference type="NCBI Taxonomy" id="2735723"/>
    <lineage>
        <taxon>Bacteria</taxon>
        <taxon>Bacillati</taxon>
        <taxon>Bacillota</taxon>
        <taxon>Erysipelotrichia</taxon>
        <taxon>Erysipelotrichales</taxon>
        <taxon>Turicibacteraceae</taxon>
        <taxon>Turicibacter</taxon>
    </lineage>
</organism>
<proteinExistence type="predicted"/>
<name>A0ABY5JHR4_9FIRM</name>
<dbReference type="Proteomes" id="UP001058016">
    <property type="component" value="Chromosome"/>
</dbReference>
<reference evidence="1 2" key="1">
    <citation type="submission" date="2021-03" db="EMBL/GenBank/DDBJ databases">
        <title>Comparative Genomics and Metabolomics in the genus Turicibacter.</title>
        <authorList>
            <person name="Maki J."/>
            <person name="Looft T."/>
        </authorList>
    </citation>
    <scope>NUCLEOTIDE SEQUENCE [LARGE SCALE GENOMIC DNA]</scope>
    <source>
        <strain evidence="1 2">MMM721</strain>
    </source>
</reference>
<keyword evidence="2" id="KW-1185">Reference proteome</keyword>